<proteinExistence type="predicted"/>
<dbReference type="InterPro" id="IPR006311">
    <property type="entry name" value="TAT_signal"/>
</dbReference>
<dbReference type="PROSITE" id="PS51318">
    <property type="entry name" value="TAT"/>
    <property type="match status" value="1"/>
</dbReference>
<dbReference type="OrthoDB" id="9786584at2"/>
<evidence type="ECO:0000259" key="2">
    <source>
        <dbReference type="Pfam" id="PF01261"/>
    </source>
</evidence>
<protein>
    <submittedName>
        <fullName evidence="3">Hydroxypyruvate isomerase</fullName>
    </submittedName>
</protein>
<organism evidence="3 4">
    <name type="scientific">Sphingobium algorifonticola</name>
    <dbReference type="NCBI Taxonomy" id="2008318"/>
    <lineage>
        <taxon>Bacteria</taxon>
        <taxon>Pseudomonadati</taxon>
        <taxon>Pseudomonadota</taxon>
        <taxon>Alphaproteobacteria</taxon>
        <taxon>Sphingomonadales</taxon>
        <taxon>Sphingomonadaceae</taxon>
        <taxon>Sphingobium</taxon>
    </lineage>
</organism>
<dbReference type="PANTHER" id="PTHR43489">
    <property type="entry name" value="ISOMERASE"/>
    <property type="match status" value="1"/>
</dbReference>
<keyword evidence="4" id="KW-1185">Reference proteome</keyword>
<evidence type="ECO:0000313" key="3">
    <source>
        <dbReference type="EMBL" id="RVT42299.1"/>
    </source>
</evidence>
<evidence type="ECO:0000313" key="4">
    <source>
        <dbReference type="Proteomes" id="UP000282977"/>
    </source>
</evidence>
<gene>
    <name evidence="3" type="ORF">ENE74_08870</name>
</gene>
<dbReference type="GO" id="GO:0016853">
    <property type="term" value="F:isomerase activity"/>
    <property type="evidence" value="ECO:0007669"/>
    <property type="project" value="UniProtKB-KW"/>
</dbReference>
<dbReference type="EMBL" id="RZUL01000002">
    <property type="protein sequence ID" value="RVT42299.1"/>
    <property type="molecule type" value="Genomic_DNA"/>
</dbReference>
<dbReference type="InterPro" id="IPR013022">
    <property type="entry name" value="Xyl_isomerase-like_TIM-brl"/>
</dbReference>
<dbReference type="InterPro" id="IPR036237">
    <property type="entry name" value="Xyl_isomerase-like_sf"/>
</dbReference>
<sequence>MTNFPLPNVDRRRALGMAGGMAIGTMLPASATAASPARSALSPWAVNVDTWWKDQPLERRIDRAAALGFDKIEIWGVDAPERDAKAIARQCRDAGLAIVQYTATAKRLADPGLSQAQYLNDVRRTLDLGTILDSRMTTVVGHQAIEGVDRATALDRYRERLAIAAPLAQQAGVTLIVEPFNPRDHLGFFLYGSEDALNIMRAIGSPALKINWDLFHMQRAEGDLIDRFRKGIDQIAYVQIGDSPGRNEPGTGEVDFGRVLGAVREAGYAGPIGLEFFPTKGKPDDTLREELETLAMRLDRSTARTEVRK</sequence>
<dbReference type="Gene3D" id="3.20.20.150">
    <property type="entry name" value="Divalent-metal-dependent TIM barrel enzymes"/>
    <property type="match status" value="1"/>
</dbReference>
<keyword evidence="1 3" id="KW-0413">Isomerase</keyword>
<dbReference type="Proteomes" id="UP000282977">
    <property type="component" value="Unassembled WGS sequence"/>
</dbReference>
<name>A0A437J9V8_9SPHN</name>
<feature type="domain" description="Xylose isomerase-like TIM barrel" evidence="2">
    <location>
        <begin position="61"/>
        <end position="294"/>
    </location>
</feature>
<dbReference type="SUPFAM" id="SSF51658">
    <property type="entry name" value="Xylose isomerase-like"/>
    <property type="match status" value="1"/>
</dbReference>
<dbReference type="Pfam" id="PF01261">
    <property type="entry name" value="AP_endonuc_2"/>
    <property type="match status" value="1"/>
</dbReference>
<evidence type="ECO:0000256" key="1">
    <source>
        <dbReference type="ARBA" id="ARBA00023235"/>
    </source>
</evidence>
<comment type="caution">
    <text evidence="3">The sequence shown here is derived from an EMBL/GenBank/DDBJ whole genome shotgun (WGS) entry which is preliminary data.</text>
</comment>
<accession>A0A437J9V8</accession>
<reference evidence="3 4" key="1">
    <citation type="submission" date="2019-01" db="EMBL/GenBank/DDBJ databases">
        <authorList>
            <person name="Chen W.-M."/>
        </authorList>
    </citation>
    <scope>NUCLEOTIDE SEQUENCE [LARGE SCALE GENOMIC DNA]</scope>
    <source>
        <strain evidence="3 4">TLA-22</strain>
    </source>
</reference>
<keyword evidence="3" id="KW-0670">Pyruvate</keyword>
<dbReference type="AlphaFoldDB" id="A0A437J9V8"/>
<dbReference type="RefSeq" id="WP_127690475.1">
    <property type="nucleotide sequence ID" value="NZ_RZUL01000002.1"/>
</dbReference>
<dbReference type="InterPro" id="IPR050417">
    <property type="entry name" value="Sugar_Epim/Isomerase"/>
</dbReference>